<protein>
    <submittedName>
        <fullName evidence="2">Uncharacterized protein</fullName>
    </submittedName>
</protein>
<accession>U4L588</accession>
<evidence type="ECO:0000313" key="3">
    <source>
        <dbReference type="Proteomes" id="UP000018144"/>
    </source>
</evidence>
<keyword evidence="3" id="KW-1185">Reference proteome</keyword>
<sequence>MAITTMSSSRDRRSSSLSDPPTSDEESDNNLQTLPPYLFSECAWLIDFVNRHYGPDEPKDWKMVTYEFNRHFRTTKTQRGVLVTYSNVLRRGKRKKRAHDGEGEAQAARKPKHSRATRGANRAQESPSNEEKALEDGDNDEDQAVQSDIAGGDNEMDVGDDDSEENDGGEDEGNDEGDDGHAQ</sequence>
<organism evidence="2 3">
    <name type="scientific">Pyronema omphalodes (strain CBS 100304)</name>
    <name type="common">Pyronema confluens</name>
    <dbReference type="NCBI Taxonomy" id="1076935"/>
    <lineage>
        <taxon>Eukaryota</taxon>
        <taxon>Fungi</taxon>
        <taxon>Dikarya</taxon>
        <taxon>Ascomycota</taxon>
        <taxon>Pezizomycotina</taxon>
        <taxon>Pezizomycetes</taxon>
        <taxon>Pezizales</taxon>
        <taxon>Pyronemataceae</taxon>
        <taxon>Pyronema</taxon>
    </lineage>
</organism>
<feature type="compositionally biased region" description="Acidic residues" evidence="1">
    <location>
        <begin position="154"/>
        <end position="183"/>
    </location>
</feature>
<evidence type="ECO:0000256" key="1">
    <source>
        <dbReference type="SAM" id="MobiDB-lite"/>
    </source>
</evidence>
<feature type="region of interest" description="Disordered" evidence="1">
    <location>
        <begin position="87"/>
        <end position="183"/>
    </location>
</feature>
<dbReference type="AlphaFoldDB" id="U4L588"/>
<dbReference type="OrthoDB" id="10344316at2759"/>
<gene>
    <name evidence="2" type="ORF">PCON_07171</name>
</gene>
<proteinExistence type="predicted"/>
<dbReference type="EMBL" id="HF935357">
    <property type="protein sequence ID" value="CCX07582.1"/>
    <property type="molecule type" value="Genomic_DNA"/>
</dbReference>
<feature type="region of interest" description="Disordered" evidence="1">
    <location>
        <begin position="1"/>
        <end position="33"/>
    </location>
</feature>
<evidence type="ECO:0000313" key="2">
    <source>
        <dbReference type="EMBL" id="CCX07582.1"/>
    </source>
</evidence>
<name>U4L588_PYROM</name>
<reference evidence="2 3" key="1">
    <citation type="journal article" date="2013" name="PLoS Genet.">
        <title>The genome and development-dependent transcriptomes of Pyronema confluens: a window into fungal evolution.</title>
        <authorList>
            <person name="Traeger S."/>
            <person name="Altegoer F."/>
            <person name="Freitag M."/>
            <person name="Gabaldon T."/>
            <person name="Kempken F."/>
            <person name="Kumar A."/>
            <person name="Marcet-Houben M."/>
            <person name="Poggeler S."/>
            <person name="Stajich J.E."/>
            <person name="Nowrousian M."/>
        </authorList>
    </citation>
    <scope>NUCLEOTIDE SEQUENCE [LARGE SCALE GENOMIC DNA]</scope>
    <source>
        <strain evidence="3">CBS 100304</strain>
        <tissue evidence="2">Vegetative mycelium</tissue>
    </source>
</reference>
<dbReference type="Proteomes" id="UP000018144">
    <property type="component" value="Unassembled WGS sequence"/>
</dbReference>